<name>A0A6L6YPM2_9BURK</name>
<accession>A0A6L6YPM2</accession>
<feature type="transmembrane region" description="Helical" evidence="6">
    <location>
        <begin position="41"/>
        <end position="67"/>
    </location>
</feature>
<evidence type="ECO:0000256" key="2">
    <source>
        <dbReference type="ARBA" id="ARBA00022475"/>
    </source>
</evidence>
<protein>
    <submittedName>
        <fullName evidence="7">YihY family inner membrane protein</fullName>
    </submittedName>
</protein>
<evidence type="ECO:0000256" key="4">
    <source>
        <dbReference type="ARBA" id="ARBA00022989"/>
    </source>
</evidence>
<feature type="transmembrane region" description="Helical" evidence="6">
    <location>
        <begin position="212"/>
        <end position="236"/>
    </location>
</feature>
<feature type="transmembrane region" description="Helical" evidence="6">
    <location>
        <begin position="179"/>
        <end position="200"/>
    </location>
</feature>
<sequence>MSQKMPAIIASRPWCEKLWTFGSFVFTRIDKASLKQVASSLTLTTLLSIVPALAVIMAAFSAFPLFAPYREAFENFMFSTLLPEQYSTQILGYIKQFASQAAGLTAFGIIGLAVSALLCISTIDAALNSTFEVRKLRSVWQRVLIYWALLSLGPIAIGVSLATSSYLTGMAMTGHLSSVASWLIPIFQLLFQAVILAMFYKYVPNCKVQWKDALVGGLIIALVFTVFRWAFGIYVMKGSYTTIYGAFAAIPVLLTWMYINWMFVLAGAAITAILPMLRATRFKDFDKPGNQLLSAVALLRILMKAKQDNRPQMSSIELAEAIGSYPDAVNATLSRLISTNYVVQIGTDSGCSWALLADAHSKTLEEAFEEFSVDLSNSLLKEGSPIAQWLNAGLKDQWLQTPMIKVLN</sequence>
<proteinExistence type="predicted"/>
<dbReference type="RefSeq" id="WP_160335971.1">
    <property type="nucleotide sequence ID" value="NZ_CALPCR010000032.1"/>
</dbReference>
<gene>
    <name evidence="7" type="ORF">E5987_10140</name>
</gene>
<dbReference type="AlphaFoldDB" id="A0A6L6YPM2"/>
<feature type="transmembrane region" description="Helical" evidence="6">
    <location>
        <begin position="256"/>
        <end position="277"/>
    </location>
</feature>
<evidence type="ECO:0000256" key="3">
    <source>
        <dbReference type="ARBA" id="ARBA00022692"/>
    </source>
</evidence>
<dbReference type="PANTHER" id="PTHR30213:SF0">
    <property type="entry name" value="UPF0761 MEMBRANE PROTEIN YIHY"/>
    <property type="match status" value="1"/>
</dbReference>
<evidence type="ECO:0000313" key="7">
    <source>
        <dbReference type="EMBL" id="MVX57551.1"/>
    </source>
</evidence>
<dbReference type="Proteomes" id="UP000472580">
    <property type="component" value="Unassembled WGS sequence"/>
</dbReference>
<keyword evidence="3 6" id="KW-0812">Transmembrane</keyword>
<dbReference type="EMBL" id="WSRP01000035">
    <property type="protein sequence ID" value="MVX57551.1"/>
    <property type="molecule type" value="Genomic_DNA"/>
</dbReference>
<dbReference type="PANTHER" id="PTHR30213">
    <property type="entry name" value="INNER MEMBRANE PROTEIN YHJD"/>
    <property type="match status" value="1"/>
</dbReference>
<dbReference type="InterPro" id="IPR017039">
    <property type="entry name" value="Virul_fac_BrkB"/>
</dbReference>
<dbReference type="GO" id="GO:0005886">
    <property type="term" value="C:plasma membrane"/>
    <property type="evidence" value="ECO:0007669"/>
    <property type="project" value="UniProtKB-SubCell"/>
</dbReference>
<reference evidence="7 8" key="1">
    <citation type="submission" date="2019-12" db="EMBL/GenBank/DDBJ databases">
        <title>Microbes associate with the intestines of laboratory mice.</title>
        <authorList>
            <person name="Navarre W."/>
            <person name="Wong E."/>
        </authorList>
    </citation>
    <scope>NUCLEOTIDE SEQUENCE [LARGE SCALE GENOMIC DNA]</scope>
    <source>
        <strain evidence="7 8">NM82_D38</strain>
    </source>
</reference>
<dbReference type="Pfam" id="PF03631">
    <property type="entry name" value="Virul_fac_BrkB"/>
    <property type="match status" value="1"/>
</dbReference>
<evidence type="ECO:0000256" key="5">
    <source>
        <dbReference type="ARBA" id="ARBA00023136"/>
    </source>
</evidence>
<keyword evidence="8" id="KW-1185">Reference proteome</keyword>
<comment type="caution">
    <text evidence="7">The sequence shown here is derived from an EMBL/GenBank/DDBJ whole genome shotgun (WGS) entry which is preliminary data.</text>
</comment>
<keyword evidence="5 6" id="KW-0472">Membrane</keyword>
<feature type="transmembrane region" description="Helical" evidence="6">
    <location>
        <begin position="101"/>
        <end position="123"/>
    </location>
</feature>
<keyword evidence="4 6" id="KW-1133">Transmembrane helix</keyword>
<keyword evidence="2" id="KW-1003">Cell membrane</keyword>
<dbReference type="NCBIfam" id="TIGR00765">
    <property type="entry name" value="yihY_not_rbn"/>
    <property type="match status" value="1"/>
</dbReference>
<dbReference type="OrthoDB" id="9808671at2"/>
<feature type="transmembrane region" description="Helical" evidence="6">
    <location>
        <begin position="144"/>
        <end position="167"/>
    </location>
</feature>
<evidence type="ECO:0000313" key="8">
    <source>
        <dbReference type="Proteomes" id="UP000472580"/>
    </source>
</evidence>
<organism evidence="7 8">
    <name type="scientific">Parasutterella muris</name>
    <dbReference type="NCBI Taxonomy" id="2565572"/>
    <lineage>
        <taxon>Bacteria</taxon>
        <taxon>Pseudomonadati</taxon>
        <taxon>Pseudomonadota</taxon>
        <taxon>Betaproteobacteria</taxon>
        <taxon>Burkholderiales</taxon>
        <taxon>Sutterellaceae</taxon>
        <taxon>Parasutterella</taxon>
    </lineage>
</organism>
<evidence type="ECO:0000256" key="1">
    <source>
        <dbReference type="ARBA" id="ARBA00004651"/>
    </source>
</evidence>
<comment type="subcellular location">
    <subcellularLocation>
        <location evidence="1">Cell membrane</location>
        <topology evidence="1">Multi-pass membrane protein</topology>
    </subcellularLocation>
</comment>
<evidence type="ECO:0000256" key="6">
    <source>
        <dbReference type="SAM" id="Phobius"/>
    </source>
</evidence>